<organism evidence="2 3">
    <name type="scientific">Reticulomyxa filosa</name>
    <dbReference type="NCBI Taxonomy" id="46433"/>
    <lineage>
        <taxon>Eukaryota</taxon>
        <taxon>Sar</taxon>
        <taxon>Rhizaria</taxon>
        <taxon>Retaria</taxon>
        <taxon>Foraminifera</taxon>
        <taxon>Monothalamids</taxon>
        <taxon>Reticulomyxidae</taxon>
        <taxon>Reticulomyxa</taxon>
    </lineage>
</organism>
<protein>
    <submittedName>
        <fullName evidence="2">Uncharacterized protein</fullName>
    </submittedName>
</protein>
<keyword evidence="3" id="KW-1185">Reference proteome</keyword>
<name>X6P1B8_RETFI</name>
<feature type="region of interest" description="Disordered" evidence="1">
    <location>
        <begin position="136"/>
        <end position="160"/>
    </location>
</feature>
<sequence length="160" mass="18365">MVLCGVLTIQHLTIVNSFILDHVVKVSVCRIFDPVNKIKCSMDMEIGLYLLSNRNQVMLAYVMVRERSNLEGTKLNIFVKTAASEQKGKNEIKESSTFEGEIFKNKTPPYKIISLKIHVSKTFCKKKKSKKVKNNRGHIYNTNPLQKKNKKTQRCNTMEA</sequence>
<evidence type="ECO:0000313" key="3">
    <source>
        <dbReference type="Proteomes" id="UP000023152"/>
    </source>
</evidence>
<proteinExistence type="predicted"/>
<accession>X6P1B8</accession>
<dbReference type="EMBL" id="ASPP01004524">
    <property type="protein sequence ID" value="ETO32041.1"/>
    <property type="molecule type" value="Genomic_DNA"/>
</dbReference>
<dbReference type="Proteomes" id="UP000023152">
    <property type="component" value="Unassembled WGS sequence"/>
</dbReference>
<dbReference type="AlphaFoldDB" id="X6P1B8"/>
<evidence type="ECO:0000313" key="2">
    <source>
        <dbReference type="EMBL" id="ETO32041.1"/>
    </source>
</evidence>
<gene>
    <name evidence="2" type="ORF">RFI_05078</name>
</gene>
<evidence type="ECO:0000256" key="1">
    <source>
        <dbReference type="SAM" id="MobiDB-lite"/>
    </source>
</evidence>
<reference evidence="2 3" key="1">
    <citation type="journal article" date="2013" name="Curr. Biol.">
        <title>The Genome of the Foraminiferan Reticulomyxa filosa.</title>
        <authorList>
            <person name="Glockner G."/>
            <person name="Hulsmann N."/>
            <person name="Schleicher M."/>
            <person name="Noegel A.A."/>
            <person name="Eichinger L."/>
            <person name="Gallinger C."/>
            <person name="Pawlowski J."/>
            <person name="Sierra R."/>
            <person name="Euteneuer U."/>
            <person name="Pillet L."/>
            <person name="Moustafa A."/>
            <person name="Platzer M."/>
            <person name="Groth M."/>
            <person name="Szafranski K."/>
            <person name="Schliwa M."/>
        </authorList>
    </citation>
    <scope>NUCLEOTIDE SEQUENCE [LARGE SCALE GENOMIC DNA]</scope>
</reference>
<comment type="caution">
    <text evidence="2">The sequence shown here is derived from an EMBL/GenBank/DDBJ whole genome shotgun (WGS) entry which is preliminary data.</text>
</comment>